<gene>
    <name evidence="1" type="ORF">DDR33_03960</name>
</gene>
<evidence type="ECO:0000313" key="1">
    <source>
        <dbReference type="EMBL" id="PWG82289.1"/>
    </source>
</evidence>
<dbReference type="EMBL" id="QEAS01000002">
    <property type="protein sequence ID" value="PWG82289.1"/>
    <property type="molecule type" value="Genomic_DNA"/>
</dbReference>
<name>A0A2U2PM80_9SPHI</name>
<dbReference type="Proteomes" id="UP000245647">
    <property type="component" value="Unassembled WGS sequence"/>
</dbReference>
<accession>A0A2U2PM80</accession>
<keyword evidence="2" id="KW-1185">Reference proteome</keyword>
<evidence type="ECO:0000313" key="2">
    <source>
        <dbReference type="Proteomes" id="UP000245647"/>
    </source>
</evidence>
<organism evidence="1 2">
    <name type="scientific">Pararcticibacter amylolyticus</name>
    <dbReference type="NCBI Taxonomy" id="2173175"/>
    <lineage>
        <taxon>Bacteria</taxon>
        <taxon>Pseudomonadati</taxon>
        <taxon>Bacteroidota</taxon>
        <taxon>Sphingobacteriia</taxon>
        <taxon>Sphingobacteriales</taxon>
        <taxon>Sphingobacteriaceae</taxon>
        <taxon>Pararcticibacter</taxon>
    </lineage>
</organism>
<comment type="caution">
    <text evidence="1">The sequence shown here is derived from an EMBL/GenBank/DDBJ whole genome shotgun (WGS) entry which is preliminary data.</text>
</comment>
<dbReference type="AlphaFoldDB" id="A0A2U2PM80"/>
<dbReference type="RefSeq" id="WP_109414564.1">
    <property type="nucleotide sequence ID" value="NZ_QEAS01000002.1"/>
</dbReference>
<dbReference type="OrthoDB" id="739846at2"/>
<sequence length="315" mass="37954">MKNYIRKFLLLLVVVKYPKVRKEYKYFIRDNYYCRLLQFKYLYKDYIKKGRYKTIEFQGEFDQEIRYVMPYAYWHYLNGTLKKTISCKGTKEFYFFSDNHEERYDERLWEKSYTNFTIPNMTHSISFSYRKWKRIPFREHYSNTTFRYSKPTLVIANKYNVEWEKAPLNFLDISTLDSIISKYKEKYQIIYNRPLPSQIVEDNSAILDLQEHQWLRETHPEVILMDDLYRQHQGTVNNFNHLQLMVYANCSHYISMHGGTGALASCFGGVNIILSKRGIEHELKEFDTIVPMLSGAKILHAKTEAEILEYLSENY</sequence>
<evidence type="ECO:0008006" key="3">
    <source>
        <dbReference type="Google" id="ProtNLM"/>
    </source>
</evidence>
<protein>
    <recommendedName>
        <fullName evidence="3">Glycosyltransferase family 61 protein</fullName>
    </recommendedName>
</protein>
<proteinExistence type="predicted"/>
<reference evidence="1 2" key="1">
    <citation type="submission" date="2018-04" db="EMBL/GenBank/DDBJ databases">
        <title>Pedobacter chongqingensis sp. nov., isolated from a rottenly hemp rope.</title>
        <authorList>
            <person name="Cai Y."/>
        </authorList>
    </citation>
    <scope>NUCLEOTIDE SEQUENCE [LARGE SCALE GENOMIC DNA]</scope>
    <source>
        <strain evidence="1 2">FJ4-8</strain>
    </source>
</reference>